<accession>A0A5D5ALF5</accession>
<keyword evidence="3" id="KW-1185">Reference proteome</keyword>
<dbReference type="Proteomes" id="UP000324104">
    <property type="component" value="Unassembled WGS sequence"/>
</dbReference>
<keyword evidence="1" id="KW-1133">Transmembrane helix</keyword>
<feature type="transmembrane region" description="Helical" evidence="1">
    <location>
        <begin position="115"/>
        <end position="135"/>
    </location>
</feature>
<comment type="caution">
    <text evidence="2">The sequence shown here is derived from an EMBL/GenBank/DDBJ whole genome shotgun (WGS) entry which is preliminary data.</text>
</comment>
<protein>
    <submittedName>
        <fullName evidence="2">Uncharacterized protein</fullName>
    </submittedName>
</protein>
<keyword evidence="1" id="KW-0812">Transmembrane</keyword>
<name>A0A5D5ALF5_9EURY</name>
<proteinExistence type="predicted"/>
<reference evidence="2 3" key="1">
    <citation type="submission" date="2019-08" db="EMBL/GenBank/DDBJ databases">
        <title>Archaea genome.</title>
        <authorList>
            <person name="Kajale S."/>
            <person name="Shouche Y."/>
            <person name="Deshpande N."/>
            <person name="Sharma A."/>
        </authorList>
    </citation>
    <scope>NUCLEOTIDE SEQUENCE [LARGE SCALE GENOMIC DNA]</scope>
    <source>
        <strain evidence="2 3">ESP3B_9</strain>
    </source>
</reference>
<dbReference type="AlphaFoldDB" id="A0A5D5ALF5"/>
<gene>
    <name evidence="2" type="ORF">FYC77_08145</name>
</gene>
<evidence type="ECO:0000256" key="1">
    <source>
        <dbReference type="SAM" id="Phobius"/>
    </source>
</evidence>
<evidence type="ECO:0000313" key="2">
    <source>
        <dbReference type="EMBL" id="TYT62536.1"/>
    </source>
</evidence>
<sequence>MTRRPTVVASTVALAAVALALVIVASASLTGGGVVLAGGLALAWGLIGPVPGSRRWLVDAGSLATFAGVVVSGLEGALVEPTLVATVCTVVAWDLAGSAIDLGDQLGREADTRRLEGVHAVSSVLVGLATMAIGYGTFVSAADGQPVAAVALLLLAGTLATIALGIRRSWRG</sequence>
<feature type="transmembrane region" description="Helical" evidence="1">
    <location>
        <begin position="147"/>
        <end position="166"/>
    </location>
</feature>
<evidence type="ECO:0000313" key="3">
    <source>
        <dbReference type="Proteomes" id="UP000324104"/>
    </source>
</evidence>
<dbReference type="Pfam" id="PF24363">
    <property type="entry name" value="DUF7519"/>
    <property type="match status" value="1"/>
</dbReference>
<organism evidence="2 3">
    <name type="scientific">Natrialba swarupiae</name>
    <dbReference type="NCBI Taxonomy" id="2448032"/>
    <lineage>
        <taxon>Archaea</taxon>
        <taxon>Methanobacteriati</taxon>
        <taxon>Methanobacteriota</taxon>
        <taxon>Stenosarchaea group</taxon>
        <taxon>Halobacteria</taxon>
        <taxon>Halobacteriales</taxon>
        <taxon>Natrialbaceae</taxon>
        <taxon>Natrialba</taxon>
    </lineage>
</organism>
<dbReference type="InterPro" id="IPR055941">
    <property type="entry name" value="DUF7519"/>
</dbReference>
<dbReference type="EMBL" id="VTAW01000008">
    <property type="protein sequence ID" value="TYT62536.1"/>
    <property type="molecule type" value="Genomic_DNA"/>
</dbReference>
<keyword evidence="1" id="KW-0472">Membrane</keyword>